<proteinExistence type="predicted"/>
<reference evidence="2 3" key="1">
    <citation type="submission" date="2019-03" db="EMBL/GenBank/DDBJ databases">
        <title>Genomic Encyclopedia of Type Strains, Phase IV (KMG-IV): sequencing the most valuable type-strain genomes for metagenomic binning, comparative biology and taxonomic classification.</title>
        <authorList>
            <person name="Goeker M."/>
        </authorList>
    </citation>
    <scope>NUCLEOTIDE SEQUENCE [LARGE SCALE GENOMIC DNA]</scope>
    <source>
        <strain evidence="2 3">DSM 24455</strain>
    </source>
</reference>
<evidence type="ECO:0000313" key="3">
    <source>
        <dbReference type="Proteomes" id="UP000295325"/>
    </source>
</evidence>
<evidence type="ECO:0000256" key="1">
    <source>
        <dbReference type="SAM" id="Phobius"/>
    </source>
</evidence>
<dbReference type="AlphaFoldDB" id="A0A4R7KPD7"/>
<dbReference type="EMBL" id="SOAZ01000011">
    <property type="protein sequence ID" value="TDT58446.1"/>
    <property type="molecule type" value="Genomic_DNA"/>
</dbReference>
<name>A0A4R7KPD7_9CLOT</name>
<gene>
    <name evidence="2" type="ORF">EDD71_11194</name>
</gene>
<protein>
    <submittedName>
        <fullName evidence="2">Uncharacterized protein</fullName>
    </submittedName>
</protein>
<organism evidence="2 3">
    <name type="scientific">Fonticella tunisiensis</name>
    <dbReference type="NCBI Taxonomy" id="1096341"/>
    <lineage>
        <taxon>Bacteria</taxon>
        <taxon>Bacillati</taxon>
        <taxon>Bacillota</taxon>
        <taxon>Clostridia</taxon>
        <taxon>Eubacteriales</taxon>
        <taxon>Clostridiaceae</taxon>
        <taxon>Fonticella</taxon>
    </lineage>
</organism>
<keyword evidence="1" id="KW-0812">Transmembrane</keyword>
<keyword evidence="1" id="KW-0472">Membrane</keyword>
<keyword evidence="3" id="KW-1185">Reference proteome</keyword>
<feature type="transmembrane region" description="Helical" evidence="1">
    <location>
        <begin position="12"/>
        <end position="31"/>
    </location>
</feature>
<accession>A0A4R7KPD7</accession>
<comment type="caution">
    <text evidence="2">The sequence shown here is derived from an EMBL/GenBank/DDBJ whole genome shotgun (WGS) entry which is preliminary data.</text>
</comment>
<keyword evidence="1" id="KW-1133">Transmembrane helix</keyword>
<evidence type="ECO:0000313" key="2">
    <source>
        <dbReference type="EMBL" id="TDT58446.1"/>
    </source>
</evidence>
<sequence length="86" mass="9573">MSRRHKDYVGYGYPNIYIIIILILIVLQWFRVGCLGTAGAAAPGALPESGLISNGGLFIITLFILIACSCLRPMHERHHRHHRCGC</sequence>
<dbReference type="Proteomes" id="UP000295325">
    <property type="component" value="Unassembled WGS sequence"/>
</dbReference>
<feature type="transmembrane region" description="Helical" evidence="1">
    <location>
        <begin position="51"/>
        <end position="71"/>
    </location>
</feature>
<dbReference type="RefSeq" id="WP_133628244.1">
    <property type="nucleotide sequence ID" value="NZ_SOAZ01000011.1"/>
</dbReference>